<dbReference type="AlphaFoldDB" id="A0A1R3GS22"/>
<comment type="caution">
    <text evidence="1">The sequence shown here is derived from an EMBL/GenBank/DDBJ whole genome shotgun (WGS) entry which is preliminary data.</text>
</comment>
<dbReference type="Gramene" id="OMO60849">
    <property type="protein sequence ID" value="OMO60849"/>
    <property type="gene ID" value="CCACVL1_23841"/>
</dbReference>
<evidence type="ECO:0000313" key="1">
    <source>
        <dbReference type="EMBL" id="OMO60849.1"/>
    </source>
</evidence>
<proteinExistence type="predicted"/>
<gene>
    <name evidence="1" type="ORF">CCACVL1_23841</name>
</gene>
<sequence length="57" mass="6649">MAKILTIKFKPPPFTNSLHILCCFLLEVSEAMHRDGDTLHRNGDNRKSNYMLLIYQL</sequence>
<organism evidence="1 2">
    <name type="scientific">Corchorus capsularis</name>
    <name type="common">Jute</name>
    <dbReference type="NCBI Taxonomy" id="210143"/>
    <lineage>
        <taxon>Eukaryota</taxon>
        <taxon>Viridiplantae</taxon>
        <taxon>Streptophyta</taxon>
        <taxon>Embryophyta</taxon>
        <taxon>Tracheophyta</taxon>
        <taxon>Spermatophyta</taxon>
        <taxon>Magnoliopsida</taxon>
        <taxon>eudicotyledons</taxon>
        <taxon>Gunneridae</taxon>
        <taxon>Pentapetalae</taxon>
        <taxon>rosids</taxon>
        <taxon>malvids</taxon>
        <taxon>Malvales</taxon>
        <taxon>Malvaceae</taxon>
        <taxon>Grewioideae</taxon>
        <taxon>Apeibeae</taxon>
        <taxon>Corchorus</taxon>
    </lineage>
</organism>
<dbReference type="EMBL" id="AWWV01013637">
    <property type="protein sequence ID" value="OMO60849.1"/>
    <property type="molecule type" value="Genomic_DNA"/>
</dbReference>
<dbReference type="Proteomes" id="UP000188268">
    <property type="component" value="Unassembled WGS sequence"/>
</dbReference>
<evidence type="ECO:0000313" key="2">
    <source>
        <dbReference type="Proteomes" id="UP000188268"/>
    </source>
</evidence>
<name>A0A1R3GS22_COCAP</name>
<protein>
    <submittedName>
        <fullName evidence="1">Uncharacterized protein</fullName>
    </submittedName>
</protein>
<reference evidence="1 2" key="1">
    <citation type="submission" date="2013-09" db="EMBL/GenBank/DDBJ databases">
        <title>Corchorus capsularis genome sequencing.</title>
        <authorList>
            <person name="Alam M."/>
            <person name="Haque M.S."/>
            <person name="Islam M.S."/>
            <person name="Emdad E.M."/>
            <person name="Islam M.M."/>
            <person name="Ahmed B."/>
            <person name="Halim A."/>
            <person name="Hossen Q.M.M."/>
            <person name="Hossain M.Z."/>
            <person name="Ahmed R."/>
            <person name="Khan M.M."/>
            <person name="Islam R."/>
            <person name="Rashid M.M."/>
            <person name="Khan S.A."/>
            <person name="Rahman M.S."/>
            <person name="Alam M."/>
        </authorList>
    </citation>
    <scope>NUCLEOTIDE SEQUENCE [LARGE SCALE GENOMIC DNA]</scope>
    <source>
        <strain evidence="2">cv. CVL-1</strain>
        <tissue evidence="1">Whole seedling</tissue>
    </source>
</reference>
<accession>A0A1R3GS22</accession>
<keyword evidence="2" id="KW-1185">Reference proteome</keyword>